<evidence type="ECO:0000313" key="6">
    <source>
        <dbReference type="EMBL" id="SFC16477.1"/>
    </source>
</evidence>
<name>A0A1I1GXE2_9LACT</name>
<evidence type="ECO:0000256" key="1">
    <source>
        <dbReference type="ARBA" id="ARBA00010062"/>
    </source>
</evidence>
<dbReference type="Proteomes" id="UP000199612">
    <property type="component" value="Unassembled WGS sequence"/>
</dbReference>
<dbReference type="InterPro" id="IPR028082">
    <property type="entry name" value="Peripla_BP_I"/>
</dbReference>
<organism evidence="6 7">
    <name type="scientific">Alkalibacterium subtropicum</name>
    <dbReference type="NCBI Taxonomy" id="753702"/>
    <lineage>
        <taxon>Bacteria</taxon>
        <taxon>Bacillati</taxon>
        <taxon>Bacillota</taxon>
        <taxon>Bacilli</taxon>
        <taxon>Lactobacillales</taxon>
        <taxon>Carnobacteriaceae</taxon>
        <taxon>Alkalibacterium</taxon>
    </lineage>
</organism>
<keyword evidence="7" id="KW-1185">Reference proteome</keyword>
<evidence type="ECO:0000259" key="5">
    <source>
        <dbReference type="Pfam" id="PF13458"/>
    </source>
</evidence>
<evidence type="ECO:0000256" key="3">
    <source>
        <dbReference type="SAM" id="MobiDB-lite"/>
    </source>
</evidence>
<dbReference type="CDD" id="cd06343">
    <property type="entry name" value="PBP1_ABC_ligand_binding-like"/>
    <property type="match status" value="1"/>
</dbReference>
<protein>
    <submittedName>
        <fullName evidence="6">ABC-type branched-chain amino acid transport system, substrate-binding protein</fullName>
    </submittedName>
</protein>
<feature type="chain" id="PRO_5038501683" evidence="4">
    <location>
        <begin position="20"/>
        <end position="424"/>
    </location>
</feature>
<dbReference type="PROSITE" id="PS51257">
    <property type="entry name" value="PROKAR_LIPOPROTEIN"/>
    <property type="match status" value="1"/>
</dbReference>
<dbReference type="AlphaFoldDB" id="A0A1I1GXE2"/>
<dbReference type="PANTHER" id="PTHR47235">
    <property type="entry name" value="BLR6548 PROTEIN"/>
    <property type="match status" value="1"/>
</dbReference>
<feature type="signal peptide" evidence="4">
    <location>
        <begin position="1"/>
        <end position="19"/>
    </location>
</feature>
<evidence type="ECO:0000256" key="4">
    <source>
        <dbReference type="SAM" id="SignalP"/>
    </source>
</evidence>
<dbReference type="SUPFAM" id="SSF53822">
    <property type="entry name" value="Periplasmic binding protein-like I"/>
    <property type="match status" value="1"/>
</dbReference>
<evidence type="ECO:0000256" key="2">
    <source>
        <dbReference type="ARBA" id="ARBA00022729"/>
    </source>
</evidence>
<evidence type="ECO:0000313" key="7">
    <source>
        <dbReference type="Proteomes" id="UP000199612"/>
    </source>
</evidence>
<dbReference type="EMBL" id="FOLT01000003">
    <property type="protein sequence ID" value="SFC16477.1"/>
    <property type="molecule type" value="Genomic_DNA"/>
</dbReference>
<feature type="region of interest" description="Disordered" evidence="3">
    <location>
        <begin position="24"/>
        <end position="52"/>
    </location>
</feature>
<reference evidence="7" key="1">
    <citation type="submission" date="2016-10" db="EMBL/GenBank/DDBJ databases">
        <authorList>
            <person name="Varghese N."/>
            <person name="Submissions S."/>
        </authorList>
    </citation>
    <scope>NUCLEOTIDE SEQUENCE [LARGE SCALE GENOMIC DNA]</scope>
    <source>
        <strain evidence="7">DSM 23664</strain>
    </source>
</reference>
<dbReference type="PANTHER" id="PTHR47235:SF1">
    <property type="entry name" value="BLR6548 PROTEIN"/>
    <property type="match status" value="1"/>
</dbReference>
<accession>A0A1I1GXE2</accession>
<dbReference type="Gene3D" id="3.40.50.2300">
    <property type="match status" value="2"/>
</dbReference>
<keyword evidence="2 4" id="KW-0732">Signal</keyword>
<sequence>MKAKWARILGTAAVALTLAACGNGNDETDTSAGEDTGSNETETEESVEPAQGITEDSIKVGNSAATSGALAPVGSPFNAGIRAYFEMVNNDGGVHGREIEFVHTDDEFDPAIGRAALQTLVEDEEVFALVGHFGTPVIAATIDDIKDYGIPAVYFAAGIGQLYNAQAEGSDRVAMPVQPIYTTEGEMMLSRAVGDFGAEKVGVIYTNDDAGLDMLKGAEQKAEDLGVELVSEQVPAGATDVSAAVTSIVNEDVDFVIGAAIQNTIPTIVKALVAQGSTADLITSYVNVDASISQQIWNDIDGQFDVYGNGWVDLESEESLESLAMMNEWIDDEYDNNVYAMTGWIAGHFFTEGMDRLGEETPTWDAYIDAMESEPIDNPFGGEIDFGDGQRVGTQEMNLSRIEGSTEWVVVEELKSIEEILGNN</sequence>
<comment type="similarity">
    <text evidence="1">Belongs to the leucine-binding protein family.</text>
</comment>
<feature type="domain" description="Leucine-binding protein" evidence="5">
    <location>
        <begin position="57"/>
        <end position="403"/>
    </location>
</feature>
<feature type="compositionally biased region" description="Polar residues" evidence="3">
    <location>
        <begin position="30"/>
        <end position="40"/>
    </location>
</feature>
<gene>
    <name evidence="6" type="ORF">SAMN04488102_103274</name>
</gene>
<dbReference type="STRING" id="753702.SAMN04488102_103274"/>
<dbReference type="InterPro" id="IPR028081">
    <property type="entry name" value="Leu-bd"/>
</dbReference>
<dbReference type="Pfam" id="PF13458">
    <property type="entry name" value="Peripla_BP_6"/>
    <property type="match status" value="1"/>
</dbReference>
<proteinExistence type="inferred from homology"/>